<comment type="subcellular location">
    <subcellularLocation>
        <location evidence="1">Endoplasmic reticulum membrane</location>
        <topology evidence="1">Single-pass type I membrane protein</topology>
    </subcellularLocation>
</comment>
<feature type="domain" description="NOMO-like ninth beta-sandwich" evidence="9">
    <location>
        <begin position="746"/>
        <end position="818"/>
    </location>
</feature>
<keyword evidence="3 7" id="KW-0732">Signal</keyword>
<dbReference type="InterPro" id="IPR056319">
    <property type="entry name" value="NOMO_7th"/>
</dbReference>
<dbReference type="GeneID" id="105264177"/>
<evidence type="ECO:0000313" key="18">
    <source>
        <dbReference type="RefSeq" id="XP_011299165.1"/>
    </source>
</evidence>
<evidence type="ECO:0000256" key="5">
    <source>
        <dbReference type="ARBA" id="ARBA00022989"/>
    </source>
</evidence>
<dbReference type="RefSeq" id="XP_011299165.1">
    <property type="nucleotide sequence ID" value="XM_011300863.1"/>
</dbReference>
<evidence type="ECO:0000259" key="13">
    <source>
        <dbReference type="Pfam" id="PF23193"/>
    </source>
</evidence>
<feature type="signal peptide" evidence="7">
    <location>
        <begin position="1"/>
        <end position="23"/>
    </location>
</feature>
<dbReference type="AlphaFoldDB" id="A0A0C9RG30"/>
<evidence type="ECO:0000259" key="11">
    <source>
        <dbReference type="Pfam" id="PF23141"/>
    </source>
</evidence>
<dbReference type="Gene3D" id="2.60.40.1120">
    <property type="entry name" value="Carboxypeptidase-like, regulatory domain"/>
    <property type="match status" value="2"/>
</dbReference>
<feature type="domain" description="NOMO-like N-terminal beta-sandwich" evidence="8">
    <location>
        <begin position="30"/>
        <end position="114"/>
    </location>
</feature>
<dbReference type="GO" id="GO:0005789">
    <property type="term" value="C:endoplasmic reticulum membrane"/>
    <property type="evidence" value="ECO:0007669"/>
    <property type="project" value="UniProtKB-SubCell"/>
</dbReference>
<dbReference type="Pfam" id="PF23141">
    <property type="entry name" value="Ig_NOMO"/>
    <property type="match status" value="1"/>
</dbReference>
<dbReference type="InterPro" id="IPR055073">
    <property type="entry name" value="NOMO1-like_9th"/>
</dbReference>
<dbReference type="OrthoDB" id="10263633at2759"/>
<dbReference type="Pfam" id="PF23194">
    <property type="entry name" value="NOMO_5th"/>
    <property type="match status" value="1"/>
</dbReference>
<reference evidence="18" key="2">
    <citation type="submission" date="2025-04" db="UniProtKB">
        <authorList>
            <consortium name="RefSeq"/>
        </authorList>
    </citation>
    <scope>IDENTIFICATION</scope>
    <source>
        <strain evidence="18">USDA-PBARC FA_bdor</strain>
        <tissue evidence="18">Whole organism</tissue>
    </source>
</reference>
<dbReference type="InterPro" id="IPR051417">
    <property type="entry name" value="SDr/BOS_complex"/>
</dbReference>
<dbReference type="Proteomes" id="UP000694866">
    <property type="component" value="Unplaced"/>
</dbReference>
<feature type="domain" description="NOMO seventh transthyretin-like" evidence="11">
    <location>
        <begin position="580"/>
        <end position="650"/>
    </location>
</feature>
<dbReference type="InterPro" id="IPR055074">
    <property type="entry name" value="NOMO1-3_2nd"/>
</dbReference>
<dbReference type="SUPFAM" id="SSF49452">
    <property type="entry name" value="Starch-binding domain-like"/>
    <property type="match status" value="2"/>
</dbReference>
<dbReference type="Pfam" id="PF23192">
    <property type="entry name" value="NOMO_12th"/>
    <property type="match status" value="1"/>
</dbReference>
<dbReference type="InterPro" id="IPR013784">
    <property type="entry name" value="Carb-bd-like_fold"/>
</dbReference>
<name>A0A0C9RG30_9HYME</name>
<dbReference type="InterPro" id="IPR056189">
    <property type="entry name" value="NOMO_3rd"/>
</dbReference>
<dbReference type="EMBL" id="GBYB01012098">
    <property type="protein sequence ID" value="JAG81865.1"/>
    <property type="molecule type" value="Transcribed_RNA"/>
</dbReference>
<dbReference type="Pfam" id="PF13620">
    <property type="entry name" value="CarboxypepD_reg"/>
    <property type="match status" value="1"/>
</dbReference>
<protein>
    <submittedName>
        <fullName evidence="18">Nodal modulator 1</fullName>
    </submittedName>
    <submittedName>
        <fullName evidence="15">Nomo1_0 protein</fullName>
    </submittedName>
    <submittedName>
        <fullName evidence="16">Nomo1_1 protein</fullName>
    </submittedName>
</protein>
<evidence type="ECO:0000256" key="6">
    <source>
        <dbReference type="ARBA" id="ARBA00023136"/>
    </source>
</evidence>
<dbReference type="KEGG" id="fas:105264177"/>
<keyword evidence="4" id="KW-0256">Endoplasmic reticulum</keyword>
<evidence type="ECO:0000259" key="14">
    <source>
        <dbReference type="Pfam" id="PF23194"/>
    </source>
</evidence>
<feature type="domain" description="NOMO C-terminal transthyretin-like" evidence="12">
    <location>
        <begin position="1016"/>
        <end position="1120"/>
    </location>
</feature>
<evidence type="ECO:0000256" key="2">
    <source>
        <dbReference type="ARBA" id="ARBA00022692"/>
    </source>
</evidence>
<dbReference type="PANTHER" id="PTHR23303">
    <property type="entry name" value="CARBOXYPEPTIDASE REGULATORY REGION-CONTAINING"/>
    <property type="match status" value="1"/>
</dbReference>
<dbReference type="GO" id="GO:0030246">
    <property type="term" value="F:carbohydrate binding"/>
    <property type="evidence" value="ECO:0007669"/>
    <property type="project" value="InterPro"/>
</dbReference>
<dbReference type="SUPFAM" id="SSF49478">
    <property type="entry name" value="Cna protein B-type domain"/>
    <property type="match status" value="3"/>
</dbReference>
<evidence type="ECO:0000259" key="12">
    <source>
        <dbReference type="Pfam" id="PF23192"/>
    </source>
</evidence>
<organism evidence="15">
    <name type="scientific">Fopius arisanus</name>
    <dbReference type="NCBI Taxonomy" id="64838"/>
    <lineage>
        <taxon>Eukaryota</taxon>
        <taxon>Metazoa</taxon>
        <taxon>Ecdysozoa</taxon>
        <taxon>Arthropoda</taxon>
        <taxon>Hexapoda</taxon>
        <taxon>Insecta</taxon>
        <taxon>Pterygota</taxon>
        <taxon>Neoptera</taxon>
        <taxon>Endopterygota</taxon>
        <taxon>Hymenoptera</taxon>
        <taxon>Apocrita</taxon>
        <taxon>Ichneumonoidea</taxon>
        <taxon>Braconidae</taxon>
        <taxon>Opiinae</taxon>
        <taxon>Fopius</taxon>
    </lineage>
</organism>
<keyword evidence="6" id="KW-0472">Membrane</keyword>
<feature type="domain" description="NOMO second beta-sandwich" evidence="10">
    <location>
        <begin position="116"/>
        <end position="209"/>
    </location>
</feature>
<evidence type="ECO:0000313" key="15">
    <source>
        <dbReference type="EMBL" id="JAG81864.1"/>
    </source>
</evidence>
<dbReference type="Pfam" id="PF22902">
    <property type="entry name" value="NOMO1-like_9th"/>
    <property type="match status" value="1"/>
</dbReference>
<keyword evidence="5" id="KW-1133">Transmembrane helix</keyword>
<proteinExistence type="predicted"/>
<feature type="domain" description="NOMO fifth transthyretin-like" evidence="14">
    <location>
        <begin position="403"/>
        <end position="488"/>
    </location>
</feature>
<reference evidence="15" key="1">
    <citation type="submission" date="2015-01" db="EMBL/GenBank/DDBJ databases">
        <title>Transcriptome Assembly of Fopius arisanus.</title>
        <authorList>
            <person name="Geib S."/>
        </authorList>
    </citation>
    <scope>NUCLEOTIDE SEQUENCE</scope>
</reference>
<evidence type="ECO:0000256" key="7">
    <source>
        <dbReference type="SAM" id="SignalP"/>
    </source>
</evidence>
<dbReference type="InterPro" id="IPR055075">
    <property type="entry name" value="NOMO-like_N"/>
</dbReference>
<dbReference type="Pfam" id="PF23193">
    <property type="entry name" value="NOMO_3rd"/>
    <property type="match status" value="1"/>
</dbReference>
<keyword evidence="2" id="KW-0812">Transmembrane</keyword>
<evidence type="ECO:0000313" key="16">
    <source>
        <dbReference type="EMBL" id="JAG81865.1"/>
    </source>
</evidence>
<feature type="domain" description="NOMO third transthyretin-like" evidence="13">
    <location>
        <begin position="214"/>
        <end position="320"/>
    </location>
</feature>
<evidence type="ECO:0000256" key="1">
    <source>
        <dbReference type="ARBA" id="ARBA00004115"/>
    </source>
</evidence>
<dbReference type="EMBL" id="GBYB01012097">
    <property type="protein sequence ID" value="JAG81864.1"/>
    <property type="molecule type" value="Transcribed_RNA"/>
</dbReference>
<evidence type="ECO:0000256" key="4">
    <source>
        <dbReference type="ARBA" id="ARBA00022824"/>
    </source>
</evidence>
<evidence type="ECO:0000313" key="17">
    <source>
        <dbReference type="Proteomes" id="UP000694866"/>
    </source>
</evidence>
<evidence type="ECO:0000259" key="10">
    <source>
        <dbReference type="Pfam" id="PF22904"/>
    </source>
</evidence>
<sequence>MTMYSCFIVFTIAILSVIQGLLGEEILGCGGFIKSHASIDYSKVHIKLYTKSGSLKDQTECAPNNGYYFLPLYDKGEYILKVVPPRGWSFEPTEISLDVDGTTDICSQGKDINFTFKGFGIAGRVTSSKSPESSGPSGVTVVLYKEKIHNDNSIGTTTTSKGGVFSFTPIQPGKYILVASHSVWRMEKNTVDVTVREGNTELPDNSLTVFGYDVKGRVITEDNHPVSGVSFVLFGTGGFKDCPAVPSSMEIKTDAKWGKPLCHVTSSPSGVFTFPALTNGNYRLIPHYSTPQTKFHVQPPELVFTVDHSSVNLPRDFKVTGFTVSGTVLLSSKDKIPLPNAKVFISGKQVATTDKLGRYSVDKMKTGQYSLKIEAPDVQFDEATVKISANSPELPISSPSTYKVCGTVTLSTKGTLHHRKVILENPGATLRREIETDPKTGDYCVFLIPGKYQFSVVVDTEEKTKGLQFFPLQQTIDVSGKPINNVNFLQLKAILSGSIKCLSTESSCNQAFVTLKILDGLTVKTIQAQNGNYEFSEVLPGHYEVLIDTDVFCWENPIQQISVTSEKASVPPFKQTGFTVTFISSHDSAVEFFDPGKSKKIALTLPMGSTRHCVSSPGIYKFIPKSCHIYSKEFYPWDTTNQNPIILTSNEHRHRGKILVPSSSSEVGEVDIKVKIETGEKTIYSPVKFSRTKDTYQYIFEFNANVDSIYVITPQSDIILFSPPSLKITGTNDCNNDAATFTGQIGRIIEGKISPALEGVTIKIFGKDKEAPVHTLVTQQDGNYRIGPLDGSVEYTVTAEKSGFSITRHRDSDGIFYAEKLAEVVVDVVDQDESPLPGVLLSLSGGQGGYRKNSVTGGQGQLVFNSLSSGEYYLRAVMKEYRFDPPSKIIKVSEGATVQIKLLAKRVAFSAVGTVTSLNGEPEPGLIVEAQGGSGIPRNSPSSSCDSLLEEATTEENGRFRIRGLEPGCDYVVRLKDNEFQTNSRVYRASPEGIDVQVIDTDVEGLRFIAFHPIPRTDLSVHVIADQVDHYRTLKVKLCREDQPDSPIHSVRIDPQQASKFNSHSNPGFLMHFPPLQSNGKKYFVQLESSLSTALYKYKVIPSYFEANTSFKALTLRFKAERKIDHGEMNQSSVIALPFIMLVAIAFLNREKLWVWLNVRIEQWSKAGPVQRSPVPQSIPIDPRTDDIIVEQIMNINKRKTKPRKT</sequence>
<evidence type="ECO:0000259" key="9">
    <source>
        <dbReference type="Pfam" id="PF22902"/>
    </source>
</evidence>
<feature type="chain" id="PRO_5007394694" evidence="7">
    <location>
        <begin position="24"/>
        <end position="1206"/>
    </location>
</feature>
<keyword evidence="17" id="KW-1185">Reference proteome</keyword>
<dbReference type="InterPro" id="IPR056190">
    <property type="entry name" value="NOMO_5th"/>
</dbReference>
<dbReference type="Pfam" id="PF22904">
    <property type="entry name" value="NOMO1-like_2nd"/>
    <property type="match status" value="1"/>
</dbReference>
<evidence type="ECO:0000256" key="3">
    <source>
        <dbReference type="ARBA" id="ARBA00022729"/>
    </source>
</evidence>
<dbReference type="Pfam" id="PF22898">
    <property type="entry name" value="NOMO1-like_1st"/>
    <property type="match status" value="1"/>
</dbReference>
<accession>A0A9R1SY44</accession>
<gene>
    <name evidence="15" type="primary">Nomo1_0</name>
    <name evidence="18" type="synonym">LOC105264177</name>
    <name evidence="16" type="synonym">Nomo1_1</name>
    <name evidence="15" type="ORF">g.42023</name>
    <name evidence="16" type="ORF">g.42029</name>
</gene>
<evidence type="ECO:0000259" key="8">
    <source>
        <dbReference type="Pfam" id="PF22898"/>
    </source>
</evidence>
<dbReference type="PANTHER" id="PTHR23303:SF14">
    <property type="entry name" value="BOS COMPLEX SUBUNIT NOMO1-RELATED"/>
    <property type="match status" value="1"/>
</dbReference>
<dbReference type="InterPro" id="IPR056191">
    <property type="entry name" value="NOMO_12th"/>
</dbReference>
<accession>A0A0C9RG30</accession>